<proteinExistence type="predicted"/>
<reference evidence="1 2" key="1">
    <citation type="submission" date="2017-09" db="EMBL/GenBank/DDBJ databases">
        <authorList>
            <person name="Lee N."/>
            <person name="Cho B.-K."/>
        </authorList>
    </citation>
    <scope>NUCLEOTIDE SEQUENCE [LARGE SCALE GENOMIC DNA]</scope>
    <source>
        <strain evidence="1 2">ATCC 12769</strain>
    </source>
</reference>
<dbReference type="Proteomes" id="UP000326178">
    <property type="component" value="Chromosome"/>
</dbReference>
<gene>
    <name evidence="1" type="ORF">CP967_32525</name>
</gene>
<evidence type="ECO:0000313" key="1">
    <source>
        <dbReference type="EMBL" id="QEU76070.1"/>
    </source>
</evidence>
<accession>A0A5J6FMI0</accession>
<dbReference type="AlphaFoldDB" id="A0A5J6FMI0"/>
<organism evidence="1 2">
    <name type="scientific">Streptomyces nitrosporeus</name>
    <dbReference type="NCBI Taxonomy" id="28894"/>
    <lineage>
        <taxon>Bacteria</taxon>
        <taxon>Bacillati</taxon>
        <taxon>Actinomycetota</taxon>
        <taxon>Actinomycetes</taxon>
        <taxon>Kitasatosporales</taxon>
        <taxon>Streptomycetaceae</taxon>
        <taxon>Streptomyces</taxon>
    </lineage>
</organism>
<dbReference type="RefSeq" id="WP_150491386.1">
    <property type="nucleotide sequence ID" value="NZ_BMUV01000012.1"/>
</dbReference>
<protein>
    <submittedName>
        <fullName evidence="1">Uncharacterized protein</fullName>
    </submittedName>
</protein>
<dbReference type="EMBL" id="CP023702">
    <property type="protein sequence ID" value="QEU76070.1"/>
    <property type="molecule type" value="Genomic_DNA"/>
</dbReference>
<dbReference type="OrthoDB" id="4325844at2"/>
<name>A0A5J6FMI0_9ACTN</name>
<dbReference type="KEGG" id="snk:CP967_32525"/>
<sequence length="130" mass="13950">MNNPDTHAQEHQESNEVVVEVTGCPKEDARTVFDALCRSFASDRPADDVPEDASTTRPTVWTVTVDVSRTGPGGEPGRLSGPVTAEVQGGYRAVDRLRLGLAESFAVKVVGTASGDQEQEVRLRLENLGD</sequence>
<keyword evidence="2" id="KW-1185">Reference proteome</keyword>
<evidence type="ECO:0000313" key="2">
    <source>
        <dbReference type="Proteomes" id="UP000326178"/>
    </source>
</evidence>